<feature type="non-terminal residue" evidence="3">
    <location>
        <position position="1"/>
    </location>
</feature>
<evidence type="ECO:0000313" key="3">
    <source>
        <dbReference type="EMBL" id="GMT19523.1"/>
    </source>
</evidence>
<organism evidence="3 4">
    <name type="scientific">Pristionchus fissidentatus</name>
    <dbReference type="NCBI Taxonomy" id="1538716"/>
    <lineage>
        <taxon>Eukaryota</taxon>
        <taxon>Metazoa</taxon>
        <taxon>Ecdysozoa</taxon>
        <taxon>Nematoda</taxon>
        <taxon>Chromadorea</taxon>
        <taxon>Rhabditida</taxon>
        <taxon>Rhabditina</taxon>
        <taxon>Diplogasteromorpha</taxon>
        <taxon>Diplogasteroidea</taxon>
        <taxon>Neodiplogasteridae</taxon>
        <taxon>Pristionchus</taxon>
    </lineage>
</organism>
<evidence type="ECO:0000256" key="1">
    <source>
        <dbReference type="SAM" id="MobiDB-lite"/>
    </source>
</evidence>
<dbReference type="Pfam" id="PF11976">
    <property type="entry name" value="Rad60-SLD"/>
    <property type="match status" value="1"/>
</dbReference>
<dbReference type="Proteomes" id="UP001432322">
    <property type="component" value="Unassembled WGS sequence"/>
</dbReference>
<protein>
    <recommendedName>
        <fullName evidence="2">Rad60/SUMO-like domain-containing protein</fullName>
    </recommendedName>
</protein>
<name>A0AAV5VML4_9BILA</name>
<comment type="caution">
    <text evidence="3">The sequence shown here is derived from an EMBL/GenBank/DDBJ whole genome shotgun (WGS) entry which is preliminary data.</text>
</comment>
<dbReference type="InterPro" id="IPR022617">
    <property type="entry name" value="Rad60/SUMO-like_dom"/>
</dbReference>
<dbReference type="Gene3D" id="3.10.20.90">
    <property type="entry name" value="Phosphatidylinositol 3-kinase Catalytic Subunit, Chain A, domain 1"/>
    <property type="match status" value="1"/>
</dbReference>
<proteinExistence type="predicted"/>
<dbReference type="InterPro" id="IPR029071">
    <property type="entry name" value="Ubiquitin-like_domsf"/>
</dbReference>
<keyword evidence="4" id="KW-1185">Reference proteome</keyword>
<evidence type="ECO:0000259" key="2">
    <source>
        <dbReference type="Pfam" id="PF11976"/>
    </source>
</evidence>
<feature type="region of interest" description="Disordered" evidence="1">
    <location>
        <begin position="1"/>
        <end position="51"/>
    </location>
</feature>
<sequence>ARLAMSSVDEARTPVTPPNDDDGLKSSGSEAKRSRYGSSSSDEDDAYSNFNKMLEKKKEKFAQIEASHLRLHVTEPKKLPSPKLDLSSDSDSDIEEVKEQSTLAMLLKKGKKFNEDREKNLDADMNRIKEMAKVSEAEVGALPNMVYQDAHAREAEMRLRRLKEDRRVAMQRRASLDTVDCVVIDGNGEYTEREYEYNNYSRAPPRLSGIKVTFLLQDLHLNDTKIEKLDYDMPIRCLVEKISKRWECNNADVMLTLNNDTVISDISMSPKELNIPLDGIHPISAVYVVCNTKKADEAPVRDANAITIKFQSGQGRPAHIDVDKTAPFSDILDRVAEALKMDKIGKLVFDCEKVDFSSTPQDLDMDDEDCVDVYAA</sequence>
<dbReference type="EMBL" id="BTSY01000003">
    <property type="protein sequence ID" value="GMT19523.1"/>
    <property type="molecule type" value="Genomic_DNA"/>
</dbReference>
<dbReference type="AlphaFoldDB" id="A0AAV5VML4"/>
<feature type="region of interest" description="Disordered" evidence="1">
    <location>
        <begin position="70"/>
        <end position="93"/>
    </location>
</feature>
<dbReference type="SUPFAM" id="SSF54236">
    <property type="entry name" value="Ubiquitin-like"/>
    <property type="match status" value="1"/>
</dbReference>
<feature type="domain" description="Rad60/SUMO-like" evidence="2">
    <location>
        <begin position="306"/>
        <end position="374"/>
    </location>
</feature>
<reference evidence="3" key="1">
    <citation type="submission" date="2023-10" db="EMBL/GenBank/DDBJ databases">
        <title>Genome assembly of Pristionchus species.</title>
        <authorList>
            <person name="Yoshida K."/>
            <person name="Sommer R.J."/>
        </authorList>
    </citation>
    <scope>NUCLEOTIDE SEQUENCE</scope>
    <source>
        <strain evidence="3">RS5133</strain>
    </source>
</reference>
<evidence type="ECO:0000313" key="4">
    <source>
        <dbReference type="Proteomes" id="UP001432322"/>
    </source>
</evidence>
<gene>
    <name evidence="3" type="ORF">PFISCL1PPCAC_10820</name>
</gene>
<accession>A0AAV5VML4</accession>